<dbReference type="InterPro" id="IPR029058">
    <property type="entry name" value="AB_hydrolase_fold"/>
</dbReference>
<dbReference type="PRINTS" id="PR00111">
    <property type="entry name" value="ABHYDROLASE"/>
</dbReference>
<dbReference type="Proteomes" id="UP000198850">
    <property type="component" value="Unassembled WGS sequence"/>
</dbReference>
<keyword evidence="1" id="KW-0378">Hydrolase</keyword>
<dbReference type="STRING" id="425514.SAMN05443550_103357"/>
<evidence type="ECO:0000313" key="3">
    <source>
        <dbReference type="EMBL" id="SEA47784.1"/>
    </source>
</evidence>
<dbReference type="PANTHER" id="PTHR43798">
    <property type="entry name" value="MONOACYLGLYCEROL LIPASE"/>
    <property type="match status" value="1"/>
</dbReference>
<protein>
    <submittedName>
        <fullName evidence="3">Pimeloyl-ACP methyl ester carboxylesterase</fullName>
    </submittedName>
</protein>
<reference evidence="3 4" key="1">
    <citation type="submission" date="2016-10" db="EMBL/GenBank/DDBJ databases">
        <authorList>
            <person name="de Groot N.N."/>
        </authorList>
    </citation>
    <scope>NUCLEOTIDE SEQUENCE [LARGE SCALE GENOMIC DNA]</scope>
    <source>
        <strain evidence="3 4">DSM 19033</strain>
    </source>
</reference>
<dbReference type="Pfam" id="PF00561">
    <property type="entry name" value="Abhydrolase_1"/>
    <property type="match status" value="1"/>
</dbReference>
<accession>A0A1H4BIB4</accession>
<dbReference type="AlphaFoldDB" id="A0A1H4BIB4"/>
<dbReference type="InterPro" id="IPR000073">
    <property type="entry name" value="AB_hydrolase_1"/>
</dbReference>
<feature type="domain" description="AB hydrolase-1" evidence="2">
    <location>
        <begin position="30"/>
        <end position="261"/>
    </location>
</feature>
<gene>
    <name evidence="3" type="ORF">SAMN05443550_103357</name>
</gene>
<name>A0A1H4BIB4_9SPHI</name>
<evidence type="ECO:0000256" key="1">
    <source>
        <dbReference type="ARBA" id="ARBA00022801"/>
    </source>
</evidence>
<dbReference type="OrthoDB" id="9780932at2"/>
<evidence type="ECO:0000313" key="4">
    <source>
        <dbReference type="Proteomes" id="UP000198850"/>
    </source>
</evidence>
<dbReference type="EMBL" id="FNRA01000003">
    <property type="protein sequence ID" value="SEA47784.1"/>
    <property type="molecule type" value="Genomic_DNA"/>
</dbReference>
<dbReference type="PANTHER" id="PTHR43798:SF31">
    <property type="entry name" value="AB HYDROLASE SUPERFAMILY PROTEIN YCLE"/>
    <property type="match status" value="1"/>
</dbReference>
<organism evidence="3 4">
    <name type="scientific">Pedobacter hartonius</name>
    <dbReference type="NCBI Taxonomy" id="425514"/>
    <lineage>
        <taxon>Bacteria</taxon>
        <taxon>Pseudomonadati</taxon>
        <taxon>Bacteroidota</taxon>
        <taxon>Sphingobacteriia</taxon>
        <taxon>Sphingobacteriales</taxon>
        <taxon>Sphingobacteriaceae</taxon>
        <taxon>Pedobacter</taxon>
    </lineage>
</organism>
<dbReference type="InterPro" id="IPR050266">
    <property type="entry name" value="AB_hydrolase_sf"/>
</dbReference>
<evidence type="ECO:0000259" key="2">
    <source>
        <dbReference type="Pfam" id="PF00561"/>
    </source>
</evidence>
<dbReference type="GO" id="GO:0016787">
    <property type="term" value="F:hydrolase activity"/>
    <property type="evidence" value="ECO:0007669"/>
    <property type="project" value="UniProtKB-KW"/>
</dbReference>
<dbReference type="Gene3D" id="3.40.50.1820">
    <property type="entry name" value="alpha/beta hydrolase"/>
    <property type="match status" value="1"/>
</dbReference>
<sequence length="276" mass="31370">MNTSIDSDERYIEVEPGVKLHITDKGRGKALVLIPGLPLSDLIFKYTYDMLAENGYRAIGITLRGFGQFESPDNYDVELHARDINKILRILRLEEVVLCGYSFGGVIAAYYLSRYRPSRVSKLALISSNVPLYIRHGDYPYGLSVNELNRLIKSFEKDQGSIEDVFGPILQPSKEAGKSQADHWLNNILPETAEKGFKQRPGLLREIELRPLLSSIDIPTLIMHSKDDSVIPFTIAEQAHEWISNSQLVVFETGGQWYFLLAYERFNAELLQFAKQ</sequence>
<dbReference type="GO" id="GO:0016020">
    <property type="term" value="C:membrane"/>
    <property type="evidence" value="ECO:0007669"/>
    <property type="project" value="TreeGrafter"/>
</dbReference>
<proteinExistence type="predicted"/>
<dbReference type="RefSeq" id="WP_090555971.1">
    <property type="nucleotide sequence ID" value="NZ_FNRA01000003.1"/>
</dbReference>
<dbReference type="SUPFAM" id="SSF53474">
    <property type="entry name" value="alpha/beta-Hydrolases"/>
    <property type="match status" value="1"/>
</dbReference>
<keyword evidence="4" id="KW-1185">Reference proteome</keyword>